<evidence type="ECO:0008006" key="3">
    <source>
        <dbReference type="Google" id="ProtNLM"/>
    </source>
</evidence>
<accession>A0ABR2SJD7</accession>
<protein>
    <recommendedName>
        <fullName evidence="3">RNase H type-1 domain-containing protein</fullName>
    </recommendedName>
</protein>
<gene>
    <name evidence="1" type="ORF">V6N11_038250</name>
</gene>
<reference evidence="1 2" key="1">
    <citation type="journal article" date="2024" name="G3 (Bethesda)">
        <title>Genome assembly of Hibiscus sabdariffa L. provides insights into metabolisms of medicinal natural products.</title>
        <authorList>
            <person name="Kim T."/>
        </authorList>
    </citation>
    <scope>NUCLEOTIDE SEQUENCE [LARGE SCALE GENOMIC DNA]</scope>
    <source>
        <strain evidence="1">TK-2024</strain>
        <tissue evidence="1">Old leaves</tissue>
    </source>
</reference>
<sequence>MLVEVVKLFEDRRTVDRCVTLVPYVLELLSRQWQVRLAHVRLEDNCIADWLAKHAPVGDFLCHHFMTAYVRISDLLQHDGLE</sequence>
<comment type="caution">
    <text evidence="1">The sequence shown here is derived from an EMBL/GenBank/DDBJ whole genome shotgun (WGS) entry which is preliminary data.</text>
</comment>
<organism evidence="1 2">
    <name type="scientific">Hibiscus sabdariffa</name>
    <name type="common">roselle</name>
    <dbReference type="NCBI Taxonomy" id="183260"/>
    <lineage>
        <taxon>Eukaryota</taxon>
        <taxon>Viridiplantae</taxon>
        <taxon>Streptophyta</taxon>
        <taxon>Embryophyta</taxon>
        <taxon>Tracheophyta</taxon>
        <taxon>Spermatophyta</taxon>
        <taxon>Magnoliopsida</taxon>
        <taxon>eudicotyledons</taxon>
        <taxon>Gunneridae</taxon>
        <taxon>Pentapetalae</taxon>
        <taxon>rosids</taxon>
        <taxon>malvids</taxon>
        <taxon>Malvales</taxon>
        <taxon>Malvaceae</taxon>
        <taxon>Malvoideae</taxon>
        <taxon>Hibiscus</taxon>
    </lineage>
</organism>
<dbReference type="EMBL" id="JBBPBN010000013">
    <property type="protein sequence ID" value="KAK9025381.1"/>
    <property type="molecule type" value="Genomic_DNA"/>
</dbReference>
<dbReference type="Proteomes" id="UP001396334">
    <property type="component" value="Unassembled WGS sequence"/>
</dbReference>
<evidence type="ECO:0000313" key="1">
    <source>
        <dbReference type="EMBL" id="KAK9025381.1"/>
    </source>
</evidence>
<keyword evidence="2" id="KW-1185">Reference proteome</keyword>
<evidence type="ECO:0000313" key="2">
    <source>
        <dbReference type="Proteomes" id="UP001396334"/>
    </source>
</evidence>
<proteinExistence type="predicted"/>
<name>A0ABR2SJD7_9ROSI</name>